<accession>A0A328P873</accession>
<comment type="similarity">
    <text evidence="1 4">Belongs to the carbohydrate kinase PfkB family.</text>
</comment>
<evidence type="ECO:0000256" key="3">
    <source>
        <dbReference type="ARBA" id="ARBA00022777"/>
    </source>
</evidence>
<dbReference type="InterPro" id="IPR002139">
    <property type="entry name" value="Ribo/fructo_kinase"/>
</dbReference>
<comment type="caution">
    <text evidence="6">The sequence shown here is derived from an EMBL/GenBank/DDBJ whole genome shotgun (WGS) entry which is preliminary data.</text>
</comment>
<keyword evidence="3 4" id="KW-0418">Kinase</keyword>
<gene>
    <name evidence="6" type="ORF">DPC56_07560</name>
</gene>
<evidence type="ECO:0000313" key="7">
    <source>
        <dbReference type="Proteomes" id="UP000249782"/>
    </source>
</evidence>
<dbReference type="PRINTS" id="PR00990">
    <property type="entry name" value="RIBOKINASE"/>
</dbReference>
<dbReference type="AlphaFoldDB" id="A0A328P873"/>
<evidence type="ECO:0000256" key="2">
    <source>
        <dbReference type="ARBA" id="ARBA00022679"/>
    </source>
</evidence>
<evidence type="ECO:0000256" key="1">
    <source>
        <dbReference type="ARBA" id="ARBA00010688"/>
    </source>
</evidence>
<protein>
    <submittedName>
        <fullName evidence="6">Carbohydrate kinase family protein</fullName>
    </submittedName>
</protein>
<name>A0A328P873_9EURY</name>
<dbReference type="GO" id="GO:0006796">
    <property type="term" value="P:phosphate-containing compound metabolic process"/>
    <property type="evidence" value="ECO:0007669"/>
    <property type="project" value="UniProtKB-ARBA"/>
</dbReference>
<feature type="domain" description="Carbohydrate kinase PfkB" evidence="5">
    <location>
        <begin position="5"/>
        <end position="289"/>
    </location>
</feature>
<reference evidence="6 7" key="1">
    <citation type="submission" date="2018-06" db="EMBL/GenBank/DDBJ databases">
        <title>Draft genome sequence of hyperthermophilic methanogen Methanothermobacter tenebrarum sp. MCM-B 1447.</title>
        <authorList>
            <person name="Pore S.D."/>
            <person name="Dagar S."/>
            <person name="Dhakephalkar P.K."/>
        </authorList>
    </citation>
    <scope>NUCLEOTIDE SEQUENCE [LARGE SCALE GENOMIC DNA]</scope>
    <source>
        <strain evidence="6 7">MCM B 1447</strain>
    </source>
</reference>
<dbReference type="PANTHER" id="PTHR10584">
    <property type="entry name" value="SUGAR KINASE"/>
    <property type="match status" value="1"/>
</dbReference>
<evidence type="ECO:0000256" key="4">
    <source>
        <dbReference type="RuleBase" id="RU003704"/>
    </source>
</evidence>
<dbReference type="SUPFAM" id="SSF53613">
    <property type="entry name" value="Ribokinase-like"/>
    <property type="match status" value="1"/>
</dbReference>
<keyword evidence="2 4" id="KW-0808">Transferase</keyword>
<dbReference type="InterPro" id="IPR002173">
    <property type="entry name" value="Carboh/pur_kinase_PfkB_CS"/>
</dbReference>
<dbReference type="CDD" id="cd01942">
    <property type="entry name" value="ribokinase_group_A"/>
    <property type="match status" value="1"/>
</dbReference>
<dbReference type="Gene3D" id="3.40.1190.20">
    <property type="match status" value="1"/>
</dbReference>
<dbReference type="Proteomes" id="UP000249782">
    <property type="component" value="Unassembled WGS sequence"/>
</dbReference>
<dbReference type="OrthoDB" id="26949at2157"/>
<evidence type="ECO:0000313" key="6">
    <source>
        <dbReference type="EMBL" id="RAO78517.1"/>
    </source>
</evidence>
<dbReference type="InterPro" id="IPR011611">
    <property type="entry name" value="PfkB_dom"/>
</dbReference>
<keyword evidence="7" id="KW-1185">Reference proteome</keyword>
<dbReference type="InterPro" id="IPR029056">
    <property type="entry name" value="Ribokinase-like"/>
</dbReference>
<sequence>MNEIDLLAIGHTAIDYIIQIDEFPPPNSSVTIKRMKKMHGGAAANVALTASSLNLKTSLVSAVGGDFIGSEYHEKLKKFKINTDSMIIIEDESTPTAFIMTNSKKDQISYFYWGAAKNFKNTEAPYKTIQEARAVHLATGDPSFNGKCGEIARKEDKIISFDPGQDLHLYTKKQLEKVIRLTDILFGNHFEIDRIQKKLSMNIKKLQEIGPHIIVKTYGKQGSIIYAEEKIEIGAIVRRAIDPTGAGDSYRAGFLRAYLEGADLETCGKFASTVASFIVEAEGTQTNIPNYKMVKNRYENYWNEKLKLKG</sequence>
<dbReference type="PANTHER" id="PTHR10584:SF166">
    <property type="entry name" value="RIBOKINASE"/>
    <property type="match status" value="1"/>
</dbReference>
<evidence type="ECO:0000259" key="5">
    <source>
        <dbReference type="Pfam" id="PF00294"/>
    </source>
</evidence>
<proteinExistence type="inferred from homology"/>
<dbReference type="RefSeq" id="WP_112094470.1">
    <property type="nucleotide sequence ID" value="NZ_QLOE01000012.1"/>
</dbReference>
<dbReference type="EMBL" id="QLOE01000012">
    <property type="protein sequence ID" value="RAO78517.1"/>
    <property type="molecule type" value="Genomic_DNA"/>
</dbReference>
<organism evidence="6 7">
    <name type="scientific">Methanothermobacter tenebrarum</name>
    <dbReference type="NCBI Taxonomy" id="680118"/>
    <lineage>
        <taxon>Archaea</taxon>
        <taxon>Methanobacteriati</taxon>
        <taxon>Methanobacteriota</taxon>
        <taxon>Methanomada group</taxon>
        <taxon>Methanobacteria</taxon>
        <taxon>Methanobacteriales</taxon>
        <taxon>Methanobacteriaceae</taxon>
        <taxon>Methanothermobacter</taxon>
    </lineage>
</organism>
<dbReference type="GO" id="GO:0016301">
    <property type="term" value="F:kinase activity"/>
    <property type="evidence" value="ECO:0007669"/>
    <property type="project" value="UniProtKB-KW"/>
</dbReference>
<dbReference type="PROSITE" id="PS00584">
    <property type="entry name" value="PFKB_KINASES_2"/>
    <property type="match status" value="1"/>
</dbReference>
<dbReference type="Pfam" id="PF00294">
    <property type="entry name" value="PfkB"/>
    <property type="match status" value="1"/>
</dbReference>